<feature type="transmembrane region" description="Helical" evidence="1">
    <location>
        <begin position="72"/>
        <end position="94"/>
    </location>
</feature>
<accession>A0A6G7J417</accession>
<sequence length="375" mass="43664">MIDYKKIQEELHPLLVKAEHVRKKHFFFQKGFSVMVVVIILGFLLIPIMTFINNAGFSRWIANTTQGKSFGTVQLLMAFYWLPFFIFMIGSYSYKNKFKSYERKIMKIALDKMLPEFKFDPRKQISAEQIEESKLLPSYFQVGKKRSQRGAHNLHFGTLSGKVGQTSISMGDVNIINQGFYGSVLMYIPLLPYFYMVYNYIRPWFSKHHSTENLGSNFVGMFAVVDFNKNFNGHTIILPDVMEKRVGYLAKNLQTMNMSRGQLVHLEDTDFENDFMVYSTDQVEARYILSTSLMERITQLKRKVDKPIMLSLNKNKLYLGVQHPQGFLCLNKEKNLLTEDIFEKIHEDIKTAIGIVEDLNLNTRIWKNESAEVSK</sequence>
<dbReference type="Proteomes" id="UP000502928">
    <property type="component" value="Chromosome"/>
</dbReference>
<dbReference type="Pfam" id="PF11335">
    <property type="entry name" value="DUF3137"/>
    <property type="match status" value="1"/>
</dbReference>
<name>A0A6G7J417_9FLAO</name>
<feature type="transmembrane region" description="Helical" evidence="1">
    <location>
        <begin position="180"/>
        <end position="201"/>
    </location>
</feature>
<keyword evidence="1" id="KW-0472">Membrane</keyword>
<protein>
    <submittedName>
        <fullName evidence="2">DUF3137 domain-containing protein</fullName>
    </submittedName>
</protein>
<dbReference type="InterPro" id="IPR021484">
    <property type="entry name" value="DUF3137"/>
</dbReference>
<keyword evidence="1" id="KW-0812">Transmembrane</keyword>
<evidence type="ECO:0000256" key="1">
    <source>
        <dbReference type="SAM" id="Phobius"/>
    </source>
</evidence>
<gene>
    <name evidence="2" type="ORF">GVT53_12830</name>
</gene>
<dbReference type="AlphaFoldDB" id="A0A6G7J417"/>
<dbReference type="RefSeq" id="WP_166248932.1">
    <property type="nucleotide sequence ID" value="NZ_CP049616.1"/>
</dbReference>
<feature type="transmembrane region" description="Helical" evidence="1">
    <location>
        <begin position="32"/>
        <end position="52"/>
    </location>
</feature>
<evidence type="ECO:0000313" key="2">
    <source>
        <dbReference type="EMBL" id="QII45526.1"/>
    </source>
</evidence>
<dbReference type="EMBL" id="CP049616">
    <property type="protein sequence ID" value="QII45526.1"/>
    <property type="molecule type" value="Genomic_DNA"/>
</dbReference>
<keyword evidence="1" id="KW-1133">Transmembrane helix</keyword>
<proteinExistence type="predicted"/>
<reference evidence="2 3" key="1">
    <citation type="submission" date="2020-02" db="EMBL/GenBank/DDBJ databases">
        <title>Complete genome of Muricauda sp. 501str8.</title>
        <authorList>
            <person name="Dong B."/>
            <person name="Zhu S."/>
            <person name="Yang J."/>
            <person name="Chen J."/>
        </authorList>
    </citation>
    <scope>NUCLEOTIDE SEQUENCE [LARGE SCALE GENOMIC DNA]</scope>
    <source>
        <strain evidence="2 3">501str8</strain>
    </source>
</reference>
<dbReference type="KEGG" id="mut:GVT53_12830"/>
<keyword evidence="3" id="KW-1185">Reference proteome</keyword>
<organism evidence="2 3">
    <name type="scientific">Flagellimonas oceani</name>
    <dbReference type="NCBI Taxonomy" id="2698672"/>
    <lineage>
        <taxon>Bacteria</taxon>
        <taxon>Pseudomonadati</taxon>
        <taxon>Bacteroidota</taxon>
        <taxon>Flavobacteriia</taxon>
        <taxon>Flavobacteriales</taxon>
        <taxon>Flavobacteriaceae</taxon>
        <taxon>Flagellimonas</taxon>
    </lineage>
</organism>
<evidence type="ECO:0000313" key="3">
    <source>
        <dbReference type="Proteomes" id="UP000502928"/>
    </source>
</evidence>